<dbReference type="InterPro" id="IPR017972">
    <property type="entry name" value="Cyt_P450_CS"/>
</dbReference>
<dbReference type="AlphaFoldDB" id="A0A563ERV6"/>
<dbReference type="EMBL" id="VOBR01000012">
    <property type="protein sequence ID" value="TWP50383.1"/>
    <property type="molecule type" value="Genomic_DNA"/>
</dbReference>
<dbReference type="GO" id="GO:0005506">
    <property type="term" value="F:iron ion binding"/>
    <property type="evidence" value="ECO:0007669"/>
    <property type="project" value="InterPro"/>
</dbReference>
<keyword evidence="4 7" id="KW-0560">Oxidoreductase</keyword>
<evidence type="ECO:0000256" key="4">
    <source>
        <dbReference type="ARBA" id="ARBA00023002"/>
    </source>
</evidence>
<keyword evidence="9" id="KW-1185">Reference proteome</keyword>
<name>A0A563ERV6_9PSEU</name>
<dbReference type="InterPro" id="IPR036396">
    <property type="entry name" value="Cyt_P450_sf"/>
</dbReference>
<dbReference type="GO" id="GO:0004497">
    <property type="term" value="F:monooxygenase activity"/>
    <property type="evidence" value="ECO:0007669"/>
    <property type="project" value="UniProtKB-KW"/>
</dbReference>
<gene>
    <name evidence="8" type="ORF">FKR81_19565</name>
</gene>
<evidence type="ECO:0000256" key="6">
    <source>
        <dbReference type="ARBA" id="ARBA00023033"/>
    </source>
</evidence>
<dbReference type="Pfam" id="PF00067">
    <property type="entry name" value="p450"/>
    <property type="match status" value="1"/>
</dbReference>
<dbReference type="PANTHER" id="PTHR46696">
    <property type="entry name" value="P450, PUTATIVE (EUROFUNG)-RELATED"/>
    <property type="match status" value="1"/>
</dbReference>
<keyword evidence="5 7" id="KW-0408">Iron</keyword>
<evidence type="ECO:0000313" key="8">
    <source>
        <dbReference type="EMBL" id="TWP50383.1"/>
    </source>
</evidence>
<dbReference type="CDD" id="cd11029">
    <property type="entry name" value="CYP107-like"/>
    <property type="match status" value="1"/>
</dbReference>
<reference evidence="8 9" key="1">
    <citation type="submission" date="2019-07" db="EMBL/GenBank/DDBJ databases">
        <title>Lentzea xizangensis sp. nov., isolated from Qinghai-Tibetan Plateau Soils.</title>
        <authorList>
            <person name="Huang J."/>
        </authorList>
    </citation>
    <scope>NUCLEOTIDE SEQUENCE [LARGE SCALE GENOMIC DNA]</scope>
    <source>
        <strain evidence="8 9">FXJ1.1311</strain>
    </source>
</reference>
<dbReference type="GO" id="GO:0020037">
    <property type="term" value="F:heme binding"/>
    <property type="evidence" value="ECO:0007669"/>
    <property type="project" value="InterPro"/>
</dbReference>
<protein>
    <submittedName>
        <fullName evidence="8">Cytochrome P450</fullName>
    </submittedName>
</protein>
<dbReference type="GO" id="GO:0016705">
    <property type="term" value="F:oxidoreductase activity, acting on paired donors, with incorporation or reduction of molecular oxygen"/>
    <property type="evidence" value="ECO:0007669"/>
    <property type="project" value="InterPro"/>
</dbReference>
<dbReference type="RefSeq" id="WP_146353544.1">
    <property type="nucleotide sequence ID" value="NZ_VOBR01000012.1"/>
</dbReference>
<dbReference type="OrthoDB" id="5500002at2"/>
<dbReference type="PANTHER" id="PTHR46696:SF1">
    <property type="entry name" value="CYTOCHROME P450 YJIB-RELATED"/>
    <property type="match status" value="1"/>
</dbReference>
<dbReference type="SUPFAM" id="SSF48264">
    <property type="entry name" value="Cytochrome P450"/>
    <property type="match status" value="1"/>
</dbReference>
<evidence type="ECO:0000256" key="3">
    <source>
        <dbReference type="ARBA" id="ARBA00022723"/>
    </source>
</evidence>
<dbReference type="Gene3D" id="1.10.630.10">
    <property type="entry name" value="Cytochrome P450"/>
    <property type="match status" value="1"/>
</dbReference>
<proteinExistence type="inferred from homology"/>
<dbReference type="Proteomes" id="UP000316639">
    <property type="component" value="Unassembled WGS sequence"/>
</dbReference>
<dbReference type="FunFam" id="1.10.630.10:FF:000018">
    <property type="entry name" value="Cytochrome P450 monooxygenase"/>
    <property type="match status" value="1"/>
</dbReference>
<dbReference type="PROSITE" id="PS00086">
    <property type="entry name" value="CYTOCHROME_P450"/>
    <property type="match status" value="1"/>
</dbReference>
<accession>A0A563ERV6</accession>
<evidence type="ECO:0000313" key="9">
    <source>
        <dbReference type="Proteomes" id="UP000316639"/>
    </source>
</evidence>
<dbReference type="PRINTS" id="PR00359">
    <property type="entry name" value="BP450"/>
</dbReference>
<keyword evidence="6 7" id="KW-0503">Monooxygenase</keyword>
<comment type="similarity">
    <text evidence="1 7">Belongs to the cytochrome P450 family.</text>
</comment>
<dbReference type="InterPro" id="IPR002397">
    <property type="entry name" value="Cyt_P450_B"/>
</dbReference>
<keyword evidence="3 7" id="KW-0479">Metal-binding</keyword>
<sequence>MTDIVAPQEILELFDDGYVRDPHPVLAALRASSPVHVMATPNGIKTWVVTGYDEARALLVDPRLSKDMRVGYGLIPQNFVDPVRRAEFLQEVGTRKQFATELSTTMLDSDPPDHTRLRRLVGKAFTARRVEALRPRIVALTDELLDALEGKQSADLIEELAFPIPFTVICWLLGIPQDDRATFRGWSNTLTSGSGGEEVLDASEAMVVYLRGLIADKRAEPGEDMLSELIQVRDEGDKLDETELMSMAFLLLVAGHETTVNMLGTGVLALLTHPDQRALVEAEEGLWPGAVDEILRYDAPLANATWRYTTEPIEVAGVHIPAQEFVTIALGAAGRDPAKYADPDRLDVRRAAAGHLSFGHGIHHCVGAPLARMEGQIVLSRLFQRFPKLRLAVEPGQAEWRPSFNLRGLASLPVALS</sequence>
<comment type="caution">
    <text evidence="8">The sequence shown here is derived from an EMBL/GenBank/DDBJ whole genome shotgun (WGS) entry which is preliminary data.</text>
</comment>
<dbReference type="InterPro" id="IPR001128">
    <property type="entry name" value="Cyt_P450"/>
</dbReference>
<evidence type="ECO:0000256" key="2">
    <source>
        <dbReference type="ARBA" id="ARBA00022617"/>
    </source>
</evidence>
<evidence type="ECO:0000256" key="7">
    <source>
        <dbReference type="RuleBase" id="RU000461"/>
    </source>
</evidence>
<keyword evidence="2 7" id="KW-0349">Heme</keyword>
<evidence type="ECO:0000256" key="5">
    <source>
        <dbReference type="ARBA" id="ARBA00023004"/>
    </source>
</evidence>
<organism evidence="8 9">
    <name type="scientific">Lentzea tibetensis</name>
    <dbReference type="NCBI Taxonomy" id="2591470"/>
    <lineage>
        <taxon>Bacteria</taxon>
        <taxon>Bacillati</taxon>
        <taxon>Actinomycetota</taxon>
        <taxon>Actinomycetes</taxon>
        <taxon>Pseudonocardiales</taxon>
        <taxon>Pseudonocardiaceae</taxon>
        <taxon>Lentzea</taxon>
    </lineage>
</organism>
<evidence type="ECO:0000256" key="1">
    <source>
        <dbReference type="ARBA" id="ARBA00010617"/>
    </source>
</evidence>